<dbReference type="Proteomes" id="UP000005237">
    <property type="component" value="Unassembled WGS sequence"/>
</dbReference>
<evidence type="ECO:0000313" key="2">
    <source>
        <dbReference type="EnsemblMetazoa" id="CJA38967.1"/>
    </source>
</evidence>
<organism evidence="2 3">
    <name type="scientific">Caenorhabditis japonica</name>
    <dbReference type="NCBI Taxonomy" id="281687"/>
    <lineage>
        <taxon>Eukaryota</taxon>
        <taxon>Metazoa</taxon>
        <taxon>Ecdysozoa</taxon>
        <taxon>Nematoda</taxon>
        <taxon>Chromadorea</taxon>
        <taxon>Rhabditida</taxon>
        <taxon>Rhabditina</taxon>
        <taxon>Rhabditomorpha</taxon>
        <taxon>Rhabditoidea</taxon>
        <taxon>Rhabditidae</taxon>
        <taxon>Peloderinae</taxon>
        <taxon>Caenorhabditis</taxon>
    </lineage>
</organism>
<reference evidence="2" key="2">
    <citation type="submission" date="2022-06" db="UniProtKB">
        <authorList>
            <consortium name="EnsemblMetazoa"/>
        </authorList>
    </citation>
    <scope>IDENTIFICATION</scope>
    <source>
        <strain evidence="2">DF5081</strain>
    </source>
</reference>
<name>A0A8R1IPH6_CAEJA</name>
<accession>A0A8R1IPH6</accession>
<evidence type="ECO:0000256" key="1">
    <source>
        <dbReference type="SAM" id="MobiDB-lite"/>
    </source>
</evidence>
<dbReference type="EnsemblMetazoa" id="CJA38967.1">
    <property type="protein sequence ID" value="CJA38967.1"/>
    <property type="gene ID" value="WBGene00214814"/>
</dbReference>
<sequence length="115" mass="13553">MEIWRAETARQKEVVRVISTSRIAHLGGAHLQPQRKSWRERGREREEETGGWMDGRMERLAIDLEERRRRRKKEEEEEGGGGRRATAKKKKKKKKKTTTAQPPHATTRGQHRHTH</sequence>
<dbReference type="AlphaFoldDB" id="A0A8R1IPH6"/>
<feature type="compositionally biased region" description="Basic residues" evidence="1">
    <location>
        <begin position="85"/>
        <end position="97"/>
    </location>
</feature>
<feature type="compositionally biased region" description="Basic and acidic residues" evidence="1">
    <location>
        <begin position="55"/>
        <end position="67"/>
    </location>
</feature>
<keyword evidence="3" id="KW-1185">Reference proteome</keyword>
<evidence type="ECO:0000313" key="3">
    <source>
        <dbReference type="Proteomes" id="UP000005237"/>
    </source>
</evidence>
<feature type="region of interest" description="Disordered" evidence="1">
    <location>
        <begin position="26"/>
        <end position="115"/>
    </location>
</feature>
<feature type="compositionally biased region" description="Basic and acidic residues" evidence="1">
    <location>
        <begin position="37"/>
        <end position="48"/>
    </location>
</feature>
<protein>
    <submittedName>
        <fullName evidence="2">Uncharacterized protein</fullName>
    </submittedName>
</protein>
<proteinExistence type="predicted"/>
<reference evidence="3" key="1">
    <citation type="submission" date="2010-08" db="EMBL/GenBank/DDBJ databases">
        <authorList>
            <consortium name="Caenorhabditis japonica Sequencing Consortium"/>
            <person name="Wilson R.K."/>
        </authorList>
    </citation>
    <scope>NUCLEOTIDE SEQUENCE [LARGE SCALE GENOMIC DNA]</scope>
    <source>
        <strain evidence="3">DF5081</strain>
    </source>
</reference>